<reference evidence="3" key="2">
    <citation type="journal article" date="2022" name="Hortic Res">
        <title>The genome of Dioscorea zingiberensis sheds light on the biosynthesis, origin and evolution of the medicinally important diosgenin saponins.</title>
        <authorList>
            <person name="Li Y."/>
            <person name="Tan C."/>
            <person name="Li Z."/>
            <person name="Guo J."/>
            <person name="Li S."/>
            <person name="Chen X."/>
            <person name="Wang C."/>
            <person name="Dai X."/>
            <person name="Yang H."/>
            <person name="Song W."/>
            <person name="Hou L."/>
            <person name="Xu J."/>
            <person name="Tong Z."/>
            <person name="Xu A."/>
            <person name="Yuan X."/>
            <person name="Wang W."/>
            <person name="Yang Q."/>
            <person name="Chen L."/>
            <person name="Sun Z."/>
            <person name="Wang K."/>
            <person name="Pan B."/>
            <person name="Chen J."/>
            <person name="Bao Y."/>
            <person name="Liu F."/>
            <person name="Qi X."/>
            <person name="Gang D.R."/>
            <person name="Wen J."/>
            <person name="Li J."/>
        </authorList>
    </citation>
    <scope>NUCLEOTIDE SEQUENCE</scope>
    <source>
        <strain evidence="3">Dzin_1.0</strain>
    </source>
</reference>
<dbReference type="GO" id="GO:0004185">
    <property type="term" value="F:serine-type carboxypeptidase activity"/>
    <property type="evidence" value="ECO:0007669"/>
    <property type="project" value="InterPro"/>
</dbReference>
<dbReference type="InterPro" id="IPR001563">
    <property type="entry name" value="Peptidase_S10"/>
</dbReference>
<reference evidence="3" key="1">
    <citation type="submission" date="2021-03" db="EMBL/GenBank/DDBJ databases">
        <authorList>
            <person name="Li Z."/>
            <person name="Yang C."/>
        </authorList>
    </citation>
    <scope>NUCLEOTIDE SEQUENCE</scope>
    <source>
        <strain evidence="3">Dzin_1.0</strain>
        <tissue evidence="3">Leaf</tissue>
    </source>
</reference>
<keyword evidence="2" id="KW-1133">Transmembrane helix</keyword>
<feature type="transmembrane region" description="Helical" evidence="2">
    <location>
        <begin position="38"/>
        <end position="61"/>
    </location>
</feature>
<organism evidence="3 4">
    <name type="scientific">Dioscorea zingiberensis</name>
    <dbReference type="NCBI Taxonomy" id="325984"/>
    <lineage>
        <taxon>Eukaryota</taxon>
        <taxon>Viridiplantae</taxon>
        <taxon>Streptophyta</taxon>
        <taxon>Embryophyta</taxon>
        <taxon>Tracheophyta</taxon>
        <taxon>Spermatophyta</taxon>
        <taxon>Magnoliopsida</taxon>
        <taxon>Liliopsida</taxon>
        <taxon>Dioscoreales</taxon>
        <taxon>Dioscoreaceae</taxon>
        <taxon>Dioscorea</taxon>
    </lineage>
</organism>
<dbReference type="GO" id="GO:0006508">
    <property type="term" value="P:proteolysis"/>
    <property type="evidence" value="ECO:0007669"/>
    <property type="project" value="InterPro"/>
</dbReference>
<dbReference type="Proteomes" id="UP001085076">
    <property type="component" value="Miscellaneous, Linkage group lg08"/>
</dbReference>
<proteinExistence type="inferred from homology"/>
<accession>A0A9D5C384</accession>
<dbReference type="InterPro" id="IPR029058">
    <property type="entry name" value="AB_hydrolase_fold"/>
</dbReference>
<evidence type="ECO:0000313" key="4">
    <source>
        <dbReference type="Proteomes" id="UP001085076"/>
    </source>
</evidence>
<dbReference type="Pfam" id="PF00450">
    <property type="entry name" value="Peptidase_S10"/>
    <property type="match status" value="1"/>
</dbReference>
<keyword evidence="2" id="KW-0472">Membrane</keyword>
<keyword evidence="4" id="KW-1185">Reference proteome</keyword>
<dbReference type="Gene3D" id="3.40.50.1820">
    <property type="entry name" value="alpha/beta hydrolase"/>
    <property type="match status" value="1"/>
</dbReference>
<gene>
    <name evidence="3" type="ORF">J5N97_026402</name>
</gene>
<protein>
    <submittedName>
        <fullName evidence="3">Uncharacterized protein</fullName>
    </submittedName>
</protein>
<name>A0A9D5C384_9LILI</name>
<sequence>MQTKVLHLRNLSWECSRRTCTNYYHEEFSTYVDETNKFLIAVPRGEIGVIVIKVFIFLLFLERLTASNLIYVDQPTGTGFSYSSDERDIRHDEKVVSDDLYDFLQGFAIGNGLTNPEIQYKAYTDYALGYVSSIIISCVISSTTGSLRWTARSGAIKESSPAMSSLPECSETSAAPSFALTLLNSPRRSRMLREKEL</sequence>
<dbReference type="SUPFAM" id="SSF53474">
    <property type="entry name" value="alpha/beta-Hydrolases"/>
    <property type="match status" value="1"/>
</dbReference>
<dbReference type="OrthoDB" id="1994983at2759"/>
<dbReference type="EMBL" id="JAGGNH010000008">
    <property type="protein sequence ID" value="KAJ0965264.1"/>
    <property type="molecule type" value="Genomic_DNA"/>
</dbReference>
<evidence type="ECO:0000313" key="3">
    <source>
        <dbReference type="EMBL" id="KAJ0965264.1"/>
    </source>
</evidence>
<dbReference type="AlphaFoldDB" id="A0A9D5C384"/>
<comment type="caution">
    <text evidence="3">The sequence shown here is derived from an EMBL/GenBank/DDBJ whole genome shotgun (WGS) entry which is preliminary data.</text>
</comment>
<evidence type="ECO:0000256" key="1">
    <source>
        <dbReference type="ARBA" id="ARBA00009431"/>
    </source>
</evidence>
<evidence type="ECO:0000256" key="2">
    <source>
        <dbReference type="SAM" id="Phobius"/>
    </source>
</evidence>
<comment type="similarity">
    <text evidence="1">Belongs to the peptidase S10 family.</text>
</comment>
<keyword evidence="2" id="KW-0812">Transmembrane</keyword>